<gene>
    <name evidence="1" type="ORF">H8K52_02220</name>
</gene>
<evidence type="ECO:0000313" key="1">
    <source>
        <dbReference type="EMBL" id="MBC3806159.1"/>
    </source>
</evidence>
<protein>
    <submittedName>
        <fullName evidence="1">Uncharacterized protein</fullName>
    </submittedName>
</protein>
<keyword evidence="2" id="KW-1185">Reference proteome</keyword>
<dbReference type="EMBL" id="JACOFW010000002">
    <property type="protein sequence ID" value="MBC3806159.1"/>
    <property type="molecule type" value="Genomic_DNA"/>
</dbReference>
<dbReference type="Proteomes" id="UP000648257">
    <property type="component" value="Unassembled WGS sequence"/>
</dbReference>
<dbReference type="RefSeq" id="WP_186921015.1">
    <property type="nucleotide sequence ID" value="NZ_JACOFW010000002.1"/>
</dbReference>
<sequence length="182" mass="21103">MGLQINRVIDDKGFCTYSDQEVQIAAFVLMGYGFNLEKFDTFLESIEKSERLTQLLEWRSCALHAVKIHNELAIEGWCCALNASWYEYVNSKLLPLARIGAMSEIDRSKGGTTKKTNDLDGKQKAKEAVKMHWKLWMNDPNPKTVYKTKTDFAQEMLKTYEALTSEKVITDWCREWEKTKIM</sequence>
<organism evidence="1 2">
    <name type="scientific">Undibacterium seohonense</name>
    <dbReference type="NCBI Taxonomy" id="1344950"/>
    <lineage>
        <taxon>Bacteria</taxon>
        <taxon>Pseudomonadati</taxon>
        <taxon>Pseudomonadota</taxon>
        <taxon>Betaproteobacteria</taxon>
        <taxon>Burkholderiales</taxon>
        <taxon>Oxalobacteraceae</taxon>
        <taxon>Undibacterium</taxon>
    </lineage>
</organism>
<accession>A0ABR6X1B3</accession>
<evidence type="ECO:0000313" key="2">
    <source>
        <dbReference type="Proteomes" id="UP000648257"/>
    </source>
</evidence>
<name>A0ABR6X1B3_9BURK</name>
<reference evidence="1 2" key="1">
    <citation type="submission" date="2020-08" db="EMBL/GenBank/DDBJ databases">
        <title>Novel species isolated from subtropical streams in China.</title>
        <authorList>
            <person name="Lu H."/>
        </authorList>
    </citation>
    <scope>NUCLEOTIDE SEQUENCE [LARGE SCALE GENOMIC DNA]</scope>
    <source>
        <strain evidence="1 2">KACC 16656</strain>
    </source>
</reference>
<comment type="caution">
    <text evidence="1">The sequence shown here is derived from an EMBL/GenBank/DDBJ whole genome shotgun (WGS) entry which is preliminary data.</text>
</comment>
<proteinExistence type="predicted"/>